<evidence type="ECO:0000259" key="6">
    <source>
        <dbReference type="Pfam" id="PF08281"/>
    </source>
</evidence>
<evidence type="ECO:0000313" key="7">
    <source>
        <dbReference type="EMBL" id="TVZ07376.1"/>
    </source>
</evidence>
<dbReference type="GO" id="GO:0016987">
    <property type="term" value="F:sigma factor activity"/>
    <property type="evidence" value="ECO:0007669"/>
    <property type="project" value="UniProtKB-KW"/>
</dbReference>
<dbReference type="RefSeq" id="WP_145852259.1">
    <property type="nucleotide sequence ID" value="NZ_RPFW01000001.1"/>
</dbReference>
<evidence type="ECO:0000256" key="4">
    <source>
        <dbReference type="ARBA" id="ARBA00023163"/>
    </source>
</evidence>
<feature type="region of interest" description="Disordered" evidence="5">
    <location>
        <begin position="1"/>
        <end position="29"/>
    </location>
</feature>
<evidence type="ECO:0000256" key="5">
    <source>
        <dbReference type="SAM" id="MobiDB-lite"/>
    </source>
</evidence>
<feature type="domain" description="RNA polymerase sigma factor 70 region 4 type 2" evidence="6">
    <location>
        <begin position="29"/>
        <end position="70"/>
    </location>
</feature>
<dbReference type="OrthoDB" id="9795666at2"/>
<dbReference type="PANTHER" id="PTHR30173:SF36">
    <property type="entry name" value="ECF RNA POLYMERASE SIGMA FACTOR SIGJ"/>
    <property type="match status" value="1"/>
</dbReference>
<dbReference type="GO" id="GO:0003677">
    <property type="term" value="F:DNA binding"/>
    <property type="evidence" value="ECO:0007669"/>
    <property type="project" value="InterPro"/>
</dbReference>
<keyword evidence="2" id="KW-0805">Transcription regulation</keyword>
<keyword evidence="3" id="KW-0731">Sigma factor</keyword>
<gene>
    <name evidence="7" type="ORF">EAS64_01560</name>
</gene>
<organism evidence="7 8">
    <name type="scientific">Trebonia kvetii</name>
    <dbReference type="NCBI Taxonomy" id="2480626"/>
    <lineage>
        <taxon>Bacteria</taxon>
        <taxon>Bacillati</taxon>
        <taxon>Actinomycetota</taxon>
        <taxon>Actinomycetes</taxon>
        <taxon>Streptosporangiales</taxon>
        <taxon>Treboniaceae</taxon>
        <taxon>Trebonia</taxon>
    </lineage>
</organism>
<dbReference type="InterPro" id="IPR013249">
    <property type="entry name" value="RNA_pol_sigma70_r4_t2"/>
</dbReference>
<dbReference type="InterPro" id="IPR032710">
    <property type="entry name" value="NTF2-like_dom_sf"/>
</dbReference>
<dbReference type="Gene3D" id="3.10.450.50">
    <property type="match status" value="1"/>
</dbReference>
<dbReference type="Gene3D" id="1.10.10.10">
    <property type="entry name" value="Winged helix-like DNA-binding domain superfamily/Winged helix DNA-binding domain"/>
    <property type="match status" value="1"/>
</dbReference>
<dbReference type="Pfam" id="PF08281">
    <property type="entry name" value="Sigma70_r4_2"/>
    <property type="match status" value="1"/>
</dbReference>
<keyword evidence="4" id="KW-0804">Transcription</keyword>
<comment type="similarity">
    <text evidence="1">Belongs to the sigma-70 factor family. ECF subfamily.</text>
</comment>
<sequence length="216" mass="22897">MVGKSGLPRTGACSVRPHPRIPAASRPPPGRQRAVLILRDVLEFRASEVAGILGTTEESVTSALKRARGTLAKQGPGAAAAPPAAGSAAELRLVRRLTAAFAAADVAAVVTLLTDDAWFTMPPLPLEYQGRDLAGEFLAATAFRPGWVPALVGAGTRVNGGQPAFGFYMHNVVRVQMITFRTLPEWIMKALPVGDRLDPRVKGRSAVRDFHAEGKS</sequence>
<protein>
    <recommendedName>
        <fullName evidence="6">RNA polymerase sigma factor 70 region 4 type 2 domain-containing protein</fullName>
    </recommendedName>
</protein>
<evidence type="ECO:0000256" key="1">
    <source>
        <dbReference type="ARBA" id="ARBA00010641"/>
    </source>
</evidence>
<proteinExistence type="inferred from homology"/>
<accession>A0A6P2CAJ3</accession>
<name>A0A6P2CAJ3_9ACTN</name>
<reference evidence="7 8" key="1">
    <citation type="submission" date="2018-11" db="EMBL/GenBank/DDBJ databases">
        <title>Trebonia kvetii gen.nov., sp.nov., a novel acidophilic actinobacterium, and proposal of the new actinobacterial family Treboniaceae fam. nov.</title>
        <authorList>
            <person name="Rapoport D."/>
            <person name="Sagova-Mareckova M."/>
            <person name="Sedlacek I."/>
            <person name="Provaznik J."/>
            <person name="Kralova S."/>
            <person name="Pavlinic D."/>
            <person name="Benes V."/>
            <person name="Kopecky J."/>
        </authorList>
    </citation>
    <scope>NUCLEOTIDE SEQUENCE [LARGE SCALE GENOMIC DNA]</scope>
    <source>
        <strain evidence="7 8">15Tr583</strain>
    </source>
</reference>
<evidence type="ECO:0000256" key="2">
    <source>
        <dbReference type="ARBA" id="ARBA00023015"/>
    </source>
</evidence>
<dbReference type="PANTHER" id="PTHR30173">
    <property type="entry name" value="SIGMA 19 FACTOR"/>
    <property type="match status" value="1"/>
</dbReference>
<evidence type="ECO:0000313" key="8">
    <source>
        <dbReference type="Proteomes" id="UP000460272"/>
    </source>
</evidence>
<dbReference type="InterPro" id="IPR013324">
    <property type="entry name" value="RNA_pol_sigma_r3/r4-like"/>
</dbReference>
<dbReference type="GO" id="GO:0006352">
    <property type="term" value="P:DNA-templated transcription initiation"/>
    <property type="evidence" value="ECO:0007669"/>
    <property type="project" value="InterPro"/>
</dbReference>
<dbReference type="SUPFAM" id="SSF88659">
    <property type="entry name" value="Sigma3 and sigma4 domains of RNA polymerase sigma factors"/>
    <property type="match status" value="1"/>
</dbReference>
<dbReference type="EMBL" id="RPFW01000001">
    <property type="protein sequence ID" value="TVZ07376.1"/>
    <property type="molecule type" value="Genomic_DNA"/>
</dbReference>
<dbReference type="InterPro" id="IPR036388">
    <property type="entry name" value="WH-like_DNA-bd_sf"/>
</dbReference>
<evidence type="ECO:0000256" key="3">
    <source>
        <dbReference type="ARBA" id="ARBA00023082"/>
    </source>
</evidence>
<keyword evidence="8" id="KW-1185">Reference proteome</keyword>
<comment type="caution">
    <text evidence="7">The sequence shown here is derived from an EMBL/GenBank/DDBJ whole genome shotgun (WGS) entry which is preliminary data.</text>
</comment>
<dbReference type="InterPro" id="IPR052704">
    <property type="entry name" value="ECF_Sigma-70_Domain"/>
</dbReference>
<dbReference type="AlphaFoldDB" id="A0A6P2CAJ3"/>
<dbReference type="SUPFAM" id="SSF54427">
    <property type="entry name" value="NTF2-like"/>
    <property type="match status" value="1"/>
</dbReference>
<dbReference type="Proteomes" id="UP000460272">
    <property type="component" value="Unassembled WGS sequence"/>
</dbReference>